<name>A0A2M8J5M8_9RHOB</name>
<dbReference type="SUPFAM" id="SSF53474">
    <property type="entry name" value="alpha/beta-Hydrolases"/>
    <property type="match status" value="1"/>
</dbReference>
<dbReference type="RefSeq" id="WP_100161274.1">
    <property type="nucleotide sequence ID" value="NZ_PGTB01000005.1"/>
</dbReference>
<evidence type="ECO:0008006" key="6">
    <source>
        <dbReference type="Google" id="ProtNLM"/>
    </source>
</evidence>
<sequence>MGTAYFYDSYSDQYNDDLTIAKGLSTVTFNPGGDPLGAEVEEVRFRLHLDHNAGTKVDLGKIDMWIVSPDGEKNNIYYNWDGFGADGDDGNDSDASDDYDISFWGTDLKSSILFGLDGNPVNGNWGLRIDNQTGITLDLNYLEVWVEYNAAPDLRIKDIDISGTRKVGSPVLIEAWIENLGDQFYGGKVDIEYLVNGEVIGTSVLPLGLGGGVVNYETDLHVFDKIGSNTVEVRIVDSDDLNTSNDSRTESFFFAVDDRPDLTVTDIRVLGGWEKGDTIEIRTFVENIGTESWNLLKGPINVEYIVDGVSVGTDKLSWGLTPLFGDWESFDYTLKKDGPHTVEVKVSGADPELSTSNNSWSEEFGHDHDTGTQKTLANSAFEVKLGAFMARTVYGMENVPENMRSTSPLAENGLMDDYRGYLNAAGWTVLDDSNGLGGYFRAKDGKAFFSTQGLYIGDAEDINIFTSFAAQGLVAVGMDPEGKKTLALTFRGTDDKDALDAALGQAYTGNGIYNYYEAMRPLIDAAIGYANDDGNGIDKVVVSGHSLGGATVDLFTLVDAHRLQSDLDLTIVSLASAGLHPKAFLEDYKKNGMAGQYDTNLVRSLDLSLSNDSVVLDAPKNYIGLSFTNDPVTFDHQNPTSLPLVTNATLSNNKNFETGLQAIDLPNVSMTDPTETFKLGGFGAEHNQGLYWAIISMVADDPLVDKLNGHRLIAGETDYSAVSDFGGTAFEVFGEYMRAKDENYENDAGRRALIGSGSDDYILGLSGHDALQGKGGDDLLSGGAGDDTILGGAGGDNIDGGADNDTLDGGRGADLVAGGQGADTLNGRGGADRLSGGAGDDTLVGARGADSLFGGRGRDQLNGAKGQDLLVGGRGKDWLDGGAGNDVLRGGAGKDTFVFSSGFGHDVIQGFEDDTDTIALAESLWGGGLNKRQVLTTYGTETGTDILLDFGKDELLLRDVADLLALKDDIAFI</sequence>
<dbReference type="InterPro" id="IPR050557">
    <property type="entry name" value="RTX_toxin/Mannuronan_C5-epim"/>
</dbReference>
<dbReference type="InterPro" id="IPR018511">
    <property type="entry name" value="Hemolysin-typ_Ca-bd_CS"/>
</dbReference>
<dbReference type="PROSITE" id="PS00330">
    <property type="entry name" value="HEMOLYSIN_CALCIUM"/>
    <property type="match status" value="4"/>
</dbReference>
<dbReference type="GO" id="GO:0005576">
    <property type="term" value="C:extracellular region"/>
    <property type="evidence" value="ECO:0007669"/>
    <property type="project" value="UniProtKB-SubCell"/>
</dbReference>
<evidence type="ECO:0000313" key="5">
    <source>
        <dbReference type="Proteomes" id="UP000231553"/>
    </source>
</evidence>
<reference evidence="4 5" key="1">
    <citation type="journal article" date="2018" name="Int. J. Syst. Evol. Microbiol.">
        <title>Pseudooceanicola lipolyticus sp. nov., a marine alphaproteobacterium, reclassification of Oceanicola flagellatus as Pseudooceanicola flagellatus comb. nov. and emended description of the genus Pseudooceanicola.</title>
        <authorList>
            <person name="Huang M.-M."/>
            <person name="Guo L.-L."/>
            <person name="Wu Y.-H."/>
            <person name="Lai Q.-L."/>
            <person name="Shao Z.-Z."/>
            <person name="Wang C.-S."/>
            <person name="Wu M."/>
            <person name="Xu X.-W."/>
        </authorList>
    </citation>
    <scope>NUCLEOTIDE SEQUENCE [LARGE SCALE GENOMIC DNA]</scope>
    <source>
        <strain evidence="4 5">157</strain>
    </source>
</reference>
<keyword evidence="5" id="KW-1185">Reference proteome</keyword>
<dbReference type="Gene3D" id="2.150.10.10">
    <property type="entry name" value="Serralysin-like metalloprotease, C-terminal"/>
    <property type="match status" value="3"/>
</dbReference>
<feature type="region of interest" description="Disordered" evidence="3">
    <location>
        <begin position="349"/>
        <end position="369"/>
    </location>
</feature>
<dbReference type="InterPro" id="IPR001343">
    <property type="entry name" value="Hemolysn_Ca-bd"/>
</dbReference>
<organism evidence="4 5">
    <name type="scientific">Pseudooceanicola lipolyticus</name>
    <dbReference type="NCBI Taxonomy" id="2029104"/>
    <lineage>
        <taxon>Bacteria</taxon>
        <taxon>Pseudomonadati</taxon>
        <taxon>Pseudomonadota</taxon>
        <taxon>Alphaproteobacteria</taxon>
        <taxon>Rhodobacterales</taxon>
        <taxon>Paracoccaceae</taxon>
        <taxon>Pseudooceanicola</taxon>
    </lineage>
</organism>
<dbReference type="Gene3D" id="2.60.40.10">
    <property type="entry name" value="Immunoglobulins"/>
    <property type="match status" value="1"/>
</dbReference>
<dbReference type="Proteomes" id="UP000231553">
    <property type="component" value="Unassembled WGS sequence"/>
</dbReference>
<evidence type="ECO:0000256" key="1">
    <source>
        <dbReference type="ARBA" id="ARBA00004613"/>
    </source>
</evidence>
<dbReference type="InterPro" id="IPR013783">
    <property type="entry name" value="Ig-like_fold"/>
</dbReference>
<comment type="subcellular location">
    <subcellularLocation>
        <location evidence="1">Secreted</location>
    </subcellularLocation>
</comment>
<dbReference type="SUPFAM" id="SSF51120">
    <property type="entry name" value="beta-Roll"/>
    <property type="match status" value="1"/>
</dbReference>
<dbReference type="InterPro" id="IPR011049">
    <property type="entry name" value="Serralysin-like_metalloprot_C"/>
</dbReference>
<dbReference type="Gene3D" id="3.40.50.1820">
    <property type="entry name" value="alpha/beta hydrolase"/>
    <property type="match status" value="1"/>
</dbReference>
<evidence type="ECO:0000256" key="3">
    <source>
        <dbReference type="SAM" id="MobiDB-lite"/>
    </source>
</evidence>
<accession>A0A2M8J5M8</accession>
<dbReference type="InterPro" id="IPR029058">
    <property type="entry name" value="AB_hydrolase_fold"/>
</dbReference>
<dbReference type="GO" id="GO:0005509">
    <property type="term" value="F:calcium ion binding"/>
    <property type="evidence" value="ECO:0007669"/>
    <property type="project" value="InterPro"/>
</dbReference>
<evidence type="ECO:0000313" key="4">
    <source>
        <dbReference type="EMBL" id="PJE38086.1"/>
    </source>
</evidence>
<comment type="caution">
    <text evidence="4">The sequence shown here is derived from an EMBL/GenBank/DDBJ whole genome shotgun (WGS) entry which is preliminary data.</text>
</comment>
<dbReference type="PANTHER" id="PTHR38340:SF1">
    <property type="entry name" value="S-LAYER PROTEIN"/>
    <property type="match status" value="1"/>
</dbReference>
<dbReference type="PRINTS" id="PR00313">
    <property type="entry name" value="CABNDNGRPT"/>
</dbReference>
<evidence type="ECO:0000256" key="2">
    <source>
        <dbReference type="ARBA" id="ARBA00022525"/>
    </source>
</evidence>
<dbReference type="Pfam" id="PF00353">
    <property type="entry name" value="HemolysinCabind"/>
    <property type="match status" value="4"/>
</dbReference>
<keyword evidence="2" id="KW-0964">Secreted</keyword>
<dbReference type="PANTHER" id="PTHR38340">
    <property type="entry name" value="S-LAYER PROTEIN"/>
    <property type="match status" value="1"/>
</dbReference>
<protein>
    <recommendedName>
        <fullName evidence="6">P/Homo B domain-containing protein</fullName>
    </recommendedName>
</protein>
<dbReference type="EMBL" id="PGTB01000005">
    <property type="protein sequence ID" value="PJE38086.1"/>
    <property type="molecule type" value="Genomic_DNA"/>
</dbReference>
<gene>
    <name evidence="4" type="ORF">CVM52_03820</name>
</gene>
<dbReference type="AlphaFoldDB" id="A0A2M8J5M8"/>
<proteinExistence type="predicted"/>